<dbReference type="Proteomes" id="UP000202160">
    <property type="component" value="Segment"/>
</dbReference>
<proteinExistence type="predicted"/>
<dbReference type="RefSeq" id="YP_009269382.1">
    <property type="nucleotide sequence ID" value="NC_030698.1"/>
</dbReference>
<evidence type="ECO:0000313" key="1">
    <source>
        <dbReference type="EMBL" id="ANA87019.1"/>
    </source>
</evidence>
<protein>
    <submittedName>
        <fullName evidence="1">Uncharacterized protein</fullName>
    </submittedName>
</protein>
<keyword evidence="2" id="KW-1185">Reference proteome</keyword>
<reference evidence="1 2" key="1">
    <citation type="submission" date="2016-03" db="EMBL/GenBank/DDBJ databases">
        <authorList>
            <person name="Montgomery M.T."/>
            <person name="Guerrero C.A."/>
            <person name="Mavrich T.N."/>
            <person name="Pope W.H."/>
            <person name="Garlena R.A."/>
            <person name="Russell D.A."/>
            <person name="Jacobs-Sera D."/>
            <person name="Hendrix R.W."/>
            <person name="Hatfull G.F."/>
        </authorList>
    </citation>
    <scope>NUCLEOTIDE SEQUENCE [LARGE SCALE GENOMIC DNA]</scope>
</reference>
<sequence>MLNKTEAETKVSTERDAALELWTFMYAHGLEFIAVNELDSQLGHMAPEVSALIDQIPKNLIIWWGRVVHRHNLEQFLAEKGW</sequence>
<organism evidence="1 2">
    <name type="scientific">Gordonia phage Soups</name>
    <dbReference type="NCBI Taxonomy" id="1838079"/>
    <lineage>
        <taxon>Viruses</taxon>
        <taxon>Duplodnaviria</taxon>
        <taxon>Heunggongvirae</taxon>
        <taxon>Uroviricota</taxon>
        <taxon>Caudoviricetes</taxon>
        <taxon>Soupsvirus</taxon>
        <taxon>Soupsvirus soups</taxon>
    </lineage>
</organism>
<dbReference type="GeneID" id="28378736"/>
<name>A0A160DGA4_9CAUD</name>
<dbReference type="EMBL" id="KU998249">
    <property type="protein sequence ID" value="ANA87019.1"/>
    <property type="molecule type" value="Genomic_DNA"/>
</dbReference>
<evidence type="ECO:0000313" key="2">
    <source>
        <dbReference type="Proteomes" id="UP000202160"/>
    </source>
</evidence>
<dbReference type="OrthoDB" id="18996at10239"/>
<accession>A0A160DGA4</accession>
<gene>
    <name evidence="1" type="primary">84</name>
    <name evidence="1" type="ORF">PBI_SOUPS_84</name>
</gene>
<dbReference type="KEGG" id="vg:28378736"/>